<dbReference type="EMBL" id="RQXT01000008">
    <property type="protein sequence ID" value="RRI03870.1"/>
    <property type="molecule type" value="Genomic_DNA"/>
</dbReference>
<evidence type="ECO:0000313" key="2">
    <source>
        <dbReference type="Proteomes" id="UP000273786"/>
    </source>
</evidence>
<sequence>MQAYTRDFVANALWLEINAADPALPPHAGSTNDFLMRWIKKSIGHVAERSTATLDDLNCAQELKARTAK</sequence>
<reference evidence="1 2" key="1">
    <citation type="submission" date="2018-11" db="EMBL/GenBank/DDBJ databases">
        <title>the genome of Mesorhizobium tamadayense DSM 28320.</title>
        <authorList>
            <person name="Gao J."/>
        </authorList>
    </citation>
    <scope>NUCLEOTIDE SEQUENCE [LARGE SCALE GENOMIC DNA]</scope>
    <source>
        <strain evidence="1 2">DSM 28320</strain>
    </source>
</reference>
<accession>A0A3P3FZ26</accession>
<dbReference type="AlphaFoldDB" id="A0A3P3FZ26"/>
<gene>
    <name evidence="1" type="ORF">EH240_09185</name>
</gene>
<proteinExistence type="predicted"/>
<protein>
    <submittedName>
        <fullName evidence="1">Uncharacterized protein</fullName>
    </submittedName>
</protein>
<organism evidence="1 2">
    <name type="scientific">Mesorhizobium tamadayense</name>
    <dbReference type="NCBI Taxonomy" id="425306"/>
    <lineage>
        <taxon>Bacteria</taxon>
        <taxon>Pseudomonadati</taxon>
        <taxon>Pseudomonadota</taxon>
        <taxon>Alphaproteobacteria</taxon>
        <taxon>Hyphomicrobiales</taxon>
        <taxon>Phyllobacteriaceae</taxon>
        <taxon>Mesorhizobium</taxon>
    </lineage>
</organism>
<name>A0A3P3FZ26_9HYPH</name>
<dbReference type="Proteomes" id="UP000273786">
    <property type="component" value="Unassembled WGS sequence"/>
</dbReference>
<keyword evidence="2" id="KW-1185">Reference proteome</keyword>
<evidence type="ECO:0000313" key="1">
    <source>
        <dbReference type="EMBL" id="RRI03870.1"/>
    </source>
</evidence>
<comment type="caution">
    <text evidence="1">The sequence shown here is derived from an EMBL/GenBank/DDBJ whole genome shotgun (WGS) entry which is preliminary data.</text>
</comment>